<dbReference type="PROSITE" id="PS50005">
    <property type="entry name" value="TPR"/>
    <property type="match status" value="1"/>
</dbReference>
<dbReference type="InterPro" id="IPR050491">
    <property type="entry name" value="AmpC-like"/>
</dbReference>
<dbReference type="Gene3D" id="1.25.40.10">
    <property type="entry name" value="Tetratricopeptide repeat domain"/>
    <property type="match status" value="1"/>
</dbReference>
<dbReference type="SUPFAM" id="SSF56601">
    <property type="entry name" value="beta-lactamase/transpeptidase-like"/>
    <property type="match status" value="1"/>
</dbReference>
<feature type="signal peptide" evidence="4">
    <location>
        <begin position="1"/>
        <end position="22"/>
    </location>
</feature>
<feature type="domain" description="Beta-lactamase-related" evidence="5">
    <location>
        <begin position="38"/>
        <end position="365"/>
    </location>
</feature>
<keyword evidence="7" id="KW-1185">Reference proteome</keyword>
<sequence>MLKKTSITVATLWIAISFNTTAQNITDRIDSYYTNLADKGELNANVLVAENGKIIYQKSFGYADFENRRLNNNTSEFNLASISKVFTAVSILQLKEKGKLSLDDNFAKYFPDFPYPTITIRQMLSHTSGLSDQDLSGMWDRHKEKNPDKIITNKDLVQVLVAAKASLKLKPGEKWWYCNFAFTLLASLTEKLSGEKFNEYIDRHIFKPAGMTHTYPKTALLNVSHSPDLSYNYDYPFRYSNDRINFVGEKRYYNGIAMGASDVISTTGDLLKFDIALYNGVLLDSKTLEEAFRPTKLTNGDDNVIWLNIGGMGKAYDGLGWFIFADTTAGKIVWHTGGMPGCATIFLRNVSKKQTVIVLDNTNSEGVYKKALSAMYILNGKPGLIAKKSLTKIYGKALMAKGADNAFTRLLELKDDTTHYSLIENDMNNLGYEFLENGHTAQALETLKINTLLFPQSDNVYNSYGEALEKDNKLPEALLMFKKSIILNPSNEDSKNAVKRIQTNQTQIKH</sequence>
<dbReference type="InterPro" id="IPR012338">
    <property type="entry name" value="Beta-lactam/transpept-like"/>
</dbReference>
<keyword evidence="2" id="KW-0472">Membrane</keyword>
<reference evidence="6 7" key="1">
    <citation type="submission" date="2021-05" db="EMBL/GenBank/DDBJ databases">
        <title>A Polyphasic approach of four new species of the genus Ohtaekwangia: Ohtaekwangia histidinii sp. nov., Ohtaekwangia cretensis sp. nov., Ohtaekwangia indiensis sp. nov., Ohtaekwangia reichenbachii sp. nov. from diverse environment.</title>
        <authorList>
            <person name="Octaviana S."/>
        </authorList>
    </citation>
    <scope>NUCLEOTIDE SEQUENCE [LARGE SCALE GENOMIC DNA]</scope>
    <source>
        <strain evidence="6 7">PWU20</strain>
    </source>
</reference>
<gene>
    <name evidence="6" type="ORF">KK060_00960</name>
</gene>
<dbReference type="InterPro" id="IPR019734">
    <property type="entry name" value="TPR_rpt"/>
</dbReference>
<evidence type="ECO:0000313" key="7">
    <source>
        <dbReference type="Proteomes" id="UP000772618"/>
    </source>
</evidence>
<dbReference type="PANTHER" id="PTHR46825:SF11">
    <property type="entry name" value="PENICILLIN-BINDING PROTEIN 4"/>
    <property type="match status" value="1"/>
</dbReference>
<keyword evidence="3" id="KW-0802">TPR repeat</keyword>
<name>A0ABS5VLF0_9BACT</name>
<evidence type="ECO:0000256" key="2">
    <source>
        <dbReference type="ARBA" id="ARBA00023136"/>
    </source>
</evidence>
<dbReference type="Proteomes" id="UP000772618">
    <property type="component" value="Unassembled WGS sequence"/>
</dbReference>
<feature type="chain" id="PRO_5045167751" evidence="4">
    <location>
        <begin position="23"/>
        <end position="510"/>
    </location>
</feature>
<accession>A0ABS5VLF0</accession>
<evidence type="ECO:0000259" key="5">
    <source>
        <dbReference type="Pfam" id="PF00144"/>
    </source>
</evidence>
<protein>
    <submittedName>
        <fullName evidence="6">Serine hydrolase</fullName>
    </submittedName>
</protein>
<dbReference type="InterPro" id="IPR011990">
    <property type="entry name" value="TPR-like_helical_dom_sf"/>
</dbReference>
<dbReference type="SUPFAM" id="SSF48452">
    <property type="entry name" value="TPR-like"/>
    <property type="match status" value="1"/>
</dbReference>
<proteinExistence type="predicted"/>
<evidence type="ECO:0000256" key="1">
    <source>
        <dbReference type="ARBA" id="ARBA00004370"/>
    </source>
</evidence>
<feature type="repeat" description="TPR" evidence="3">
    <location>
        <begin position="458"/>
        <end position="491"/>
    </location>
</feature>
<evidence type="ECO:0000313" key="6">
    <source>
        <dbReference type="EMBL" id="MBT1701828.1"/>
    </source>
</evidence>
<keyword evidence="6" id="KW-0378">Hydrolase</keyword>
<comment type="subcellular location">
    <subcellularLocation>
        <location evidence="1">Membrane</location>
    </subcellularLocation>
</comment>
<dbReference type="InterPro" id="IPR001466">
    <property type="entry name" value="Beta-lactam-related"/>
</dbReference>
<evidence type="ECO:0000256" key="4">
    <source>
        <dbReference type="SAM" id="SignalP"/>
    </source>
</evidence>
<comment type="caution">
    <text evidence="6">The sequence shown here is derived from an EMBL/GenBank/DDBJ whole genome shotgun (WGS) entry which is preliminary data.</text>
</comment>
<dbReference type="Pfam" id="PF00144">
    <property type="entry name" value="Beta-lactamase"/>
    <property type="match status" value="1"/>
</dbReference>
<dbReference type="EMBL" id="JAHESD010000002">
    <property type="protein sequence ID" value="MBT1701828.1"/>
    <property type="molecule type" value="Genomic_DNA"/>
</dbReference>
<keyword evidence="4" id="KW-0732">Signal</keyword>
<evidence type="ECO:0000256" key="3">
    <source>
        <dbReference type="PROSITE-ProRule" id="PRU00339"/>
    </source>
</evidence>
<dbReference type="Gene3D" id="3.40.710.10">
    <property type="entry name" value="DD-peptidase/beta-lactamase superfamily"/>
    <property type="match status" value="1"/>
</dbReference>
<dbReference type="PANTHER" id="PTHR46825">
    <property type="entry name" value="D-ALANYL-D-ALANINE-CARBOXYPEPTIDASE/ENDOPEPTIDASE AMPH"/>
    <property type="match status" value="1"/>
</dbReference>
<organism evidence="6 7">
    <name type="scientific">Chryseosolibacter indicus</name>
    <dbReference type="NCBI Taxonomy" id="2782351"/>
    <lineage>
        <taxon>Bacteria</taxon>
        <taxon>Pseudomonadati</taxon>
        <taxon>Bacteroidota</taxon>
        <taxon>Cytophagia</taxon>
        <taxon>Cytophagales</taxon>
        <taxon>Chryseotaleaceae</taxon>
        <taxon>Chryseosolibacter</taxon>
    </lineage>
</organism>
<dbReference type="RefSeq" id="WP_254151529.1">
    <property type="nucleotide sequence ID" value="NZ_JAHESD010000002.1"/>
</dbReference>
<dbReference type="GO" id="GO:0016787">
    <property type="term" value="F:hydrolase activity"/>
    <property type="evidence" value="ECO:0007669"/>
    <property type="project" value="UniProtKB-KW"/>
</dbReference>